<sequence length="257" mass="29572">MNRIDHISGHTYHGRKGGIENAFRYSIDYILMDPEARPYTPLLFSMNRVNAMYWRDRDHGGEPGKGKGAVWLRAKFNEMGVTQPARLELLTQPRVLGHVFNPVSFWFCFDADEQLYAVVAEVTNTYGTRHSYLCNNPGFAPIQPTDRIVADKLMHVSPFQKIEGTYEFRFDHRPERIGVWIDYGRKAGGLIATLTGPRAPLTNRAILWSLLRRPFGARRAFFLIVWQAIKLKIKKARFVPFRTAPVPDQPISRSRKP</sequence>
<dbReference type="Proteomes" id="UP000050783">
    <property type="component" value="Unassembled WGS sequence"/>
</dbReference>
<evidence type="ECO:0000313" key="2">
    <source>
        <dbReference type="Proteomes" id="UP000050783"/>
    </source>
</evidence>
<reference evidence="1 2" key="1">
    <citation type="submission" date="2015-09" db="EMBL/GenBank/DDBJ databases">
        <authorList>
            <consortium name="Swine Surveillance"/>
        </authorList>
    </citation>
    <scope>NUCLEOTIDE SEQUENCE [LARGE SCALE GENOMIC DNA]</scope>
    <source>
        <strain evidence="1 2">CECT 4292</strain>
    </source>
</reference>
<gene>
    <name evidence="1" type="ORF">RUA4292_01531</name>
</gene>
<evidence type="ECO:0008006" key="3">
    <source>
        <dbReference type="Google" id="ProtNLM"/>
    </source>
</evidence>
<dbReference type="PANTHER" id="PTHR33973:SF4">
    <property type="entry name" value="OS07G0153300 PROTEIN"/>
    <property type="match status" value="1"/>
</dbReference>
<dbReference type="RefSeq" id="WP_058277044.1">
    <property type="nucleotide sequence ID" value="NZ_CYPU01000023.1"/>
</dbReference>
<accession>A0A0P1ECG3</accession>
<dbReference type="EMBL" id="CYPU01000023">
    <property type="protein sequence ID" value="CUH47361.1"/>
    <property type="molecule type" value="Genomic_DNA"/>
</dbReference>
<dbReference type="PANTHER" id="PTHR33973">
    <property type="entry name" value="OS07G0153300 PROTEIN"/>
    <property type="match status" value="1"/>
</dbReference>
<dbReference type="GeneID" id="55492777"/>
<proteinExistence type="predicted"/>
<evidence type="ECO:0000313" key="1">
    <source>
        <dbReference type="EMBL" id="CUH47361.1"/>
    </source>
</evidence>
<dbReference type="STRING" id="81569.RUM4293_03903"/>
<dbReference type="Pfam" id="PF07103">
    <property type="entry name" value="DUF1365"/>
    <property type="match status" value="1"/>
</dbReference>
<dbReference type="AlphaFoldDB" id="A0A0P1ECG3"/>
<dbReference type="OrthoDB" id="9778801at2"/>
<protein>
    <recommendedName>
        <fullName evidence="3">Cyclopropane-fatty-acyl-phospholipid synthase</fullName>
    </recommendedName>
</protein>
<organism evidence="1 2">
    <name type="scientific">Ruegeria atlantica</name>
    <dbReference type="NCBI Taxonomy" id="81569"/>
    <lineage>
        <taxon>Bacteria</taxon>
        <taxon>Pseudomonadati</taxon>
        <taxon>Pseudomonadota</taxon>
        <taxon>Alphaproteobacteria</taxon>
        <taxon>Rhodobacterales</taxon>
        <taxon>Roseobacteraceae</taxon>
        <taxon>Ruegeria</taxon>
    </lineage>
</organism>
<name>A0A0P1ECG3_9RHOB</name>
<dbReference type="InterPro" id="IPR010775">
    <property type="entry name" value="DUF1365"/>
</dbReference>